<keyword evidence="2" id="KW-1185">Reference proteome</keyword>
<dbReference type="Gene3D" id="3.40.50.1820">
    <property type="entry name" value="alpha/beta hydrolase"/>
    <property type="match status" value="1"/>
</dbReference>
<comment type="caution">
    <text evidence="1">The sequence shown here is derived from an EMBL/GenBank/DDBJ whole genome shotgun (WGS) entry which is preliminary data.</text>
</comment>
<evidence type="ECO:0000313" key="2">
    <source>
        <dbReference type="Proteomes" id="UP000585681"/>
    </source>
</evidence>
<name>A0A840CII6_9RHOB</name>
<organism evidence="1 2">
    <name type="scientific">Actibacterium naphthalenivorans</name>
    <dbReference type="NCBI Taxonomy" id="1614693"/>
    <lineage>
        <taxon>Bacteria</taxon>
        <taxon>Pseudomonadati</taxon>
        <taxon>Pseudomonadota</taxon>
        <taxon>Alphaproteobacteria</taxon>
        <taxon>Rhodobacterales</taxon>
        <taxon>Roseobacteraceae</taxon>
        <taxon>Actibacterium</taxon>
    </lineage>
</organism>
<dbReference type="SUPFAM" id="SSF53474">
    <property type="entry name" value="alpha/beta-Hydrolases"/>
    <property type="match status" value="1"/>
</dbReference>
<accession>A0A840CII6</accession>
<protein>
    <recommendedName>
        <fullName evidence="3">Alpha/beta hydrolase</fullName>
    </recommendedName>
</protein>
<dbReference type="RefSeq" id="WP_054539334.1">
    <property type="nucleotide sequence ID" value="NZ_JACIEQ010000004.1"/>
</dbReference>
<dbReference type="InterPro" id="IPR010297">
    <property type="entry name" value="DUF900_hydrolase"/>
</dbReference>
<dbReference type="Pfam" id="PF05990">
    <property type="entry name" value="DUF900"/>
    <property type="match status" value="1"/>
</dbReference>
<dbReference type="EMBL" id="JACIEQ010000004">
    <property type="protein sequence ID" value="MBB4023029.1"/>
    <property type="molecule type" value="Genomic_DNA"/>
</dbReference>
<sequence>MPIVQINAFSDRPAPAKGGTLEDHLRQALAPLPDRAPIIILIHGFKFSPFRAERNPHRHILSLSPEIGDRKALSWPRHLGFAAGRPEDGLCIAFGWEATGHIWRAYDEARRAGRALAHLTDALTRIRPGAKINVMAHSLGARVVLSALPDMAPRALHRAVLMTPAELTSRSCSGLQSPAGRGAEFLNITSRENDLFDFLFEGLLAPHRPGERSLGQGSAAPGGNWLDLQIDHSETLDGLRKLGHRIAPATRRVCHWSPYLRPGMFGLYRAFLRDDLPLEALRSCLPAGPSPRWSRLLAPPRVSLPLPFAGKTPS</sequence>
<reference evidence="1" key="1">
    <citation type="submission" date="2020-08" db="EMBL/GenBank/DDBJ databases">
        <title>Genomic Encyclopedia of Type Strains, Phase IV (KMG-IV): sequencing the most valuable type-strain genomes for metagenomic binning, comparative biology and taxonomic classification.</title>
        <authorList>
            <person name="Goeker M."/>
        </authorList>
    </citation>
    <scope>NUCLEOTIDE SEQUENCE [LARGE SCALE GENOMIC DNA]</scope>
    <source>
        <strain evidence="1">DSM 105040</strain>
    </source>
</reference>
<dbReference type="AlphaFoldDB" id="A0A840CII6"/>
<evidence type="ECO:0008006" key="3">
    <source>
        <dbReference type="Google" id="ProtNLM"/>
    </source>
</evidence>
<gene>
    <name evidence="1" type="ORF">GGR17_002851</name>
</gene>
<dbReference type="Proteomes" id="UP000585681">
    <property type="component" value="Unassembled WGS sequence"/>
</dbReference>
<evidence type="ECO:0000313" key="1">
    <source>
        <dbReference type="EMBL" id="MBB4023029.1"/>
    </source>
</evidence>
<dbReference type="InterPro" id="IPR029058">
    <property type="entry name" value="AB_hydrolase_fold"/>
</dbReference>
<proteinExistence type="predicted"/>